<dbReference type="CDD" id="cd19946">
    <property type="entry name" value="GlpA-like_Fer2_BFD-like"/>
    <property type="match status" value="1"/>
</dbReference>
<evidence type="ECO:0000313" key="5">
    <source>
        <dbReference type="Proteomes" id="UP000199473"/>
    </source>
</evidence>
<sequence length="487" mass="50323">MNRIDAAAALAPRYDLVVIGAGPAGQSAAITAAALGITTLVVDENLAPGGQIHRGITTTPVTDRAVLGEDYWRGLPIAERFLASGADYAPAAKLFSLLPSGDEPGRHAEIELGVSIAGQARPVFAGQVIVATGAMERPFPIPGWTLPGVLTAGAAQIALKAHGLVPEGRVVLAGTGPLLLLVAAQLRAAGATIAAVLDTTPSANRAGAARHLLDFLRSPYLAKGLALLARARGGPRRIAGVTAMRAEGEDRLRAVTFTAGGGEQRIEADVLLLHQGVVPNTTISNAIGCDHHWDPLQFCWVPKRDSWLASSIEDVAIAGDGGGIAGADCAAESGTLAAIGAAHRLGRIDQATRDAMAAPVRAALEKLGRGRAFLDALYRPAEGFRIPAGNDTIICRCEEITAGQVRDAVAGGATGPNQLKAFLRCGMGPCQGRLCNLTVTEIVAAERGISPEQAGTYRLRPPFKPVTVAEIASLPQTNAAVKAVVRY</sequence>
<evidence type="ECO:0000259" key="3">
    <source>
        <dbReference type="Pfam" id="PF07992"/>
    </source>
</evidence>
<dbReference type="Pfam" id="PF04324">
    <property type="entry name" value="Fer2_BFD"/>
    <property type="match status" value="1"/>
</dbReference>
<dbReference type="InterPro" id="IPR023753">
    <property type="entry name" value="FAD/NAD-binding_dom"/>
</dbReference>
<accession>A0A1I4DQL6</accession>
<keyword evidence="1" id="KW-0560">Oxidoreductase</keyword>
<protein>
    <submittedName>
        <fullName evidence="4">NADPH-dependent 2,4-dienoyl-CoA reductase, sulfur reductase</fullName>
    </submittedName>
</protein>
<dbReference type="PANTHER" id="PTHR42949">
    <property type="entry name" value="ANAEROBIC GLYCEROL-3-PHOSPHATE DEHYDROGENASE SUBUNIT B"/>
    <property type="match status" value="1"/>
</dbReference>
<dbReference type="GO" id="GO:0016491">
    <property type="term" value="F:oxidoreductase activity"/>
    <property type="evidence" value="ECO:0007669"/>
    <property type="project" value="UniProtKB-KW"/>
</dbReference>
<proteinExistence type="predicted"/>
<keyword evidence="5" id="KW-1185">Reference proteome</keyword>
<dbReference type="RefSeq" id="WP_092962224.1">
    <property type="nucleotide sequence ID" value="NZ_FOSQ01000011.1"/>
</dbReference>
<dbReference type="InterPro" id="IPR041854">
    <property type="entry name" value="BFD-like_2Fe2S-bd_dom_sf"/>
</dbReference>
<dbReference type="STRING" id="1123062.SAMN02745775_111141"/>
<dbReference type="Pfam" id="PF07992">
    <property type="entry name" value="Pyr_redox_2"/>
    <property type="match status" value="1"/>
</dbReference>
<dbReference type="InterPro" id="IPR036188">
    <property type="entry name" value="FAD/NAD-bd_sf"/>
</dbReference>
<dbReference type="PANTHER" id="PTHR42949:SF3">
    <property type="entry name" value="ANAEROBIC GLYCEROL-3-PHOSPHATE DEHYDROGENASE SUBUNIT B"/>
    <property type="match status" value="1"/>
</dbReference>
<dbReference type="PRINTS" id="PR00411">
    <property type="entry name" value="PNDRDTASEI"/>
</dbReference>
<dbReference type="AlphaFoldDB" id="A0A1I4DQL6"/>
<dbReference type="Gene3D" id="3.50.50.60">
    <property type="entry name" value="FAD/NAD(P)-binding domain"/>
    <property type="match status" value="3"/>
</dbReference>
<dbReference type="Proteomes" id="UP000199473">
    <property type="component" value="Unassembled WGS sequence"/>
</dbReference>
<dbReference type="Gene3D" id="1.10.10.1100">
    <property type="entry name" value="BFD-like [2Fe-2S]-binding domain"/>
    <property type="match status" value="1"/>
</dbReference>
<evidence type="ECO:0000259" key="2">
    <source>
        <dbReference type="Pfam" id="PF04324"/>
    </source>
</evidence>
<evidence type="ECO:0000256" key="1">
    <source>
        <dbReference type="ARBA" id="ARBA00023002"/>
    </source>
</evidence>
<dbReference type="SUPFAM" id="SSF51905">
    <property type="entry name" value="FAD/NAD(P)-binding domain"/>
    <property type="match status" value="1"/>
</dbReference>
<reference evidence="4 5" key="1">
    <citation type="submission" date="2016-10" db="EMBL/GenBank/DDBJ databases">
        <authorList>
            <person name="de Groot N.N."/>
        </authorList>
    </citation>
    <scope>NUCLEOTIDE SEQUENCE [LARGE SCALE GENOMIC DNA]</scope>
    <source>
        <strain evidence="4 5">DSM 19981</strain>
    </source>
</reference>
<dbReference type="PIRSF" id="PIRSF037495">
    <property type="entry name" value="Opine_OX_OoxA/HcnB"/>
    <property type="match status" value="1"/>
</dbReference>
<dbReference type="InterPro" id="IPR051691">
    <property type="entry name" value="Metab_Enz_Cyan_OpOx_G3PDH"/>
</dbReference>
<organism evidence="4 5">
    <name type="scientific">Falsiroseomonas stagni DSM 19981</name>
    <dbReference type="NCBI Taxonomy" id="1123062"/>
    <lineage>
        <taxon>Bacteria</taxon>
        <taxon>Pseudomonadati</taxon>
        <taxon>Pseudomonadota</taxon>
        <taxon>Alphaproteobacteria</taxon>
        <taxon>Acetobacterales</taxon>
        <taxon>Roseomonadaceae</taxon>
        <taxon>Falsiroseomonas</taxon>
    </lineage>
</organism>
<evidence type="ECO:0000313" key="4">
    <source>
        <dbReference type="EMBL" id="SFK94326.1"/>
    </source>
</evidence>
<dbReference type="InterPro" id="IPR007419">
    <property type="entry name" value="BFD-like_2Fe2S-bd_dom"/>
</dbReference>
<feature type="domain" description="FAD/NAD(P)-binding" evidence="3">
    <location>
        <begin position="14"/>
        <end position="334"/>
    </location>
</feature>
<name>A0A1I4DQL6_9PROT</name>
<dbReference type="PRINTS" id="PR00368">
    <property type="entry name" value="FADPNR"/>
</dbReference>
<gene>
    <name evidence="4" type="ORF">SAMN02745775_111141</name>
</gene>
<feature type="domain" description="BFD-like [2Fe-2S]-binding" evidence="2">
    <location>
        <begin position="393"/>
        <end position="444"/>
    </location>
</feature>
<dbReference type="InterPro" id="IPR017224">
    <property type="entry name" value="Opine_Oxase_asu/HCN_bsu"/>
</dbReference>
<dbReference type="OrthoDB" id="9801699at2"/>
<dbReference type="EMBL" id="FOSQ01000011">
    <property type="protein sequence ID" value="SFK94326.1"/>
    <property type="molecule type" value="Genomic_DNA"/>
</dbReference>